<evidence type="ECO:0000313" key="3">
    <source>
        <dbReference type="Proteomes" id="UP000190637"/>
    </source>
</evidence>
<dbReference type="Proteomes" id="UP000190637">
    <property type="component" value="Unassembled WGS sequence"/>
</dbReference>
<reference evidence="2 3" key="1">
    <citation type="submission" date="2017-02" db="EMBL/GenBank/DDBJ databases">
        <authorList>
            <person name="Peterson S.W."/>
        </authorList>
    </citation>
    <scope>NUCLEOTIDE SEQUENCE [LARGE SCALE GENOMIC DNA]</scope>
    <source>
        <strain evidence="2 3">DSM 45154</strain>
    </source>
</reference>
<name>A0A1T4TCW6_9ACTN</name>
<evidence type="ECO:0000313" key="2">
    <source>
        <dbReference type="EMBL" id="SKA38171.1"/>
    </source>
</evidence>
<dbReference type="STRING" id="1122192.SAMN02745673_04800"/>
<feature type="signal peptide" evidence="1">
    <location>
        <begin position="1"/>
        <end position="20"/>
    </location>
</feature>
<organism evidence="2 3">
    <name type="scientific">Marinactinospora thermotolerans DSM 45154</name>
    <dbReference type="NCBI Taxonomy" id="1122192"/>
    <lineage>
        <taxon>Bacteria</taxon>
        <taxon>Bacillati</taxon>
        <taxon>Actinomycetota</taxon>
        <taxon>Actinomycetes</taxon>
        <taxon>Streptosporangiales</taxon>
        <taxon>Nocardiopsidaceae</taxon>
        <taxon>Marinactinospora</taxon>
    </lineage>
</organism>
<gene>
    <name evidence="2" type="ORF">SAMN02745673_04800</name>
</gene>
<evidence type="ECO:0000256" key="1">
    <source>
        <dbReference type="SAM" id="SignalP"/>
    </source>
</evidence>
<keyword evidence="3" id="KW-1185">Reference proteome</keyword>
<dbReference type="EMBL" id="FUWS01000018">
    <property type="protein sequence ID" value="SKA38171.1"/>
    <property type="molecule type" value="Genomic_DNA"/>
</dbReference>
<feature type="chain" id="PRO_5039180441" evidence="1">
    <location>
        <begin position="21"/>
        <end position="82"/>
    </location>
</feature>
<accession>A0A1T4TCW6</accession>
<protein>
    <submittedName>
        <fullName evidence="2">Uncharacterized protein</fullName>
    </submittedName>
</protein>
<keyword evidence="1" id="KW-0732">Signal</keyword>
<sequence length="82" mass="8409">MTLVCAFLVAGTASPAAAHAPAPASSDLPCLESPIVVELPPEVMDASSERVRSGTAEPRPRALGPLGELLLFLSPRECDTPG</sequence>
<dbReference type="AlphaFoldDB" id="A0A1T4TCW6"/>
<proteinExistence type="predicted"/>